<dbReference type="InterPro" id="IPR003210">
    <property type="entry name" value="Signal_recog_particle_SRP14"/>
</dbReference>
<dbReference type="InterPro" id="IPR009018">
    <property type="entry name" value="Signal_recog_particle_SRP9/14"/>
</dbReference>
<evidence type="ECO:0000256" key="4">
    <source>
        <dbReference type="ARBA" id="ARBA00022884"/>
    </source>
</evidence>
<keyword evidence="5 7" id="KW-0733">Signal recognition particle</keyword>
<sequence length="141" mass="15692">MKRLSNDAFLTQLGKLFEGTKANGTVWITFKRLTWKTKAERIAETETSSEGQLAGATTETDDNKEYSCMVRATNGKTKLATVIQPADVEKFHDELTNLCRVHMDALKKRERIKKPKKKKAKCTLEEPRASTAAAVSATASE</sequence>
<comment type="similarity">
    <text evidence="2 7">Belongs to the SRP14 family.</text>
</comment>
<evidence type="ECO:0000313" key="10">
    <source>
        <dbReference type="EMBL" id="TPX53179.1"/>
    </source>
</evidence>
<dbReference type="AlphaFoldDB" id="A0A507DCE9"/>
<comment type="caution">
    <text evidence="9">The sequence shown here is derived from an EMBL/GenBank/DDBJ whole genome shotgun (WGS) entry which is preliminary data.</text>
</comment>
<dbReference type="OrthoDB" id="19209at2759"/>
<dbReference type="GO" id="GO:0005786">
    <property type="term" value="C:signal recognition particle, endoplasmic reticulum targeting"/>
    <property type="evidence" value="ECO:0007669"/>
    <property type="project" value="UniProtKB-UniRule"/>
</dbReference>
<proteinExistence type="inferred from homology"/>
<dbReference type="GO" id="GO:0008312">
    <property type="term" value="F:7S RNA binding"/>
    <property type="evidence" value="ECO:0007669"/>
    <property type="project" value="UniProtKB-UniRule"/>
</dbReference>
<feature type="compositionally biased region" description="Low complexity" evidence="8">
    <location>
        <begin position="129"/>
        <end position="141"/>
    </location>
</feature>
<evidence type="ECO:0000313" key="12">
    <source>
        <dbReference type="Proteomes" id="UP000320475"/>
    </source>
</evidence>
<comment type="subcellular location">
    <subcellularLocation>
        <location evidence="1 7">Cytoplasm</location>
    </subcellularLocation>
</comment>
<accession>A0A507DCE9</accession>
<dbReference type="Pfam" id="PF02290">
    <property type="entry name" value="SRP14"/>
    <property type="match status" value="1"/>
</dbReference>
<evidence type="ECO:0000256" key="7">
    <source>
        <dbReference type="RuleBase" id="RU368100"/>
    </source>
</evidence>
<evidence type="ECO:0000256" key="3">
    <source>
        <dbReference type="ARBA" id="ARBA00022490"/>
    </source>
</evidence>
<evidence type="ECO:0000256" key="5">
    <source>
        <dbReference type="ARBA" id="ARBA00023135"/>
    </source>
</evidence>
<feature type="region of interest" description="Disordered" evidence="8">
    <location>
        <begin position="112"/>
        <end position="141"/>
    </location>
</feature>
<keyword evidence="4 7" id="KW-0694">RNA-binding</keyword>
<name>A0A507DCE9_9FUNG</name>
<dbReference type="STRING" id="286115.A0A507DCE9"/>
<comment type="subunit">
    <text evidence="7">Component of a fungal signal recognition particle (SRP) complex that consists of a 7SL RNA molecule (scR1) and at least six protein subunits: SRP72, SRP68, SRP54, SEC65, SRP21 and SRP14.</text>
</comment>
<evidence type="ECO:0000256" key="8">
    <source>
        <dbReference type="SAM" id="MobiDB-lite"/>
    </source>
</evidence>
<dbReference type="SUPFAM" id="SSF54762">
    <property type="entry name" value="Signal recognition particle alu RNA binding heterodimer, SRP9/14"/>
    <property type="match status" value="1"/>
</dbReference>
<dbReference type="Gene3D" id="3.30.720.10">
    <property type="entry name" value="Signal recognition particle alu RNA binding heterodimer, srp9/1"/>
    <property type="match status" value="1"/>
</dbReference>
<gene>
    <name evidence="9" type="ORF">SeLEV6574_g01743</name>
    <name evidence="10" type="ORF">SeMB42_g00959</name>
</gene>
<dbReference type="GO" id="GO:0030942">
    <property type="term" value="F:endoplasmic reticulum signal peptide binding"/>
    <property type="evidence" value="ECO:0007669"/>
    <property type="project" value="UniProtKB-UniRule"/>
</dbReference>
<dbReference type="Proteomes" id="UP000317494">
    <property type="component" value="Unassembled WGS sequence"/>
</dbReference>
<organism evidence="9 12">
    <name type="scientific">Synchytrium endobioticum</name>
    <dbReference type="NCBI Taxonomy" id="286115"/>
    <lineage>
        <taxon>Eukaryota</taxon>
        <taxon>Fungi</taxon>
        <taxon>Fungi incertae sedis</taxon>
        <taxon>Chytridiomycota</taxon>
        <taxon>Chytridiomycota incertae sedis</taxon>
        <taxon>Chytridiomycetes</taxon>
        <taxon>Synchytriales</taxon>
        <taxon>Synchytriaceae</taxon>
        <taxon>Synchytrium</taxon>
    </lineage>
</organism>
<keyword evidence="3 7" id="KW-0963">Cytoplasm</keyword>
<feature type="compositionally biased region" description="Basic residues" evidence="8">
    <location>
        <begin position="112"/>
        <end position="121"/>
    </location>
</feature>
<dbReference type="Proteomes" id="UP000320475">
    <property type="component" value="Unassembled WGS sequence"/>
</dbReference>
<keyword evidence="11" id="KW-1185">Reference proteome</keyword>
<dbReference type="GO" id="GO:0006614">
    <property type="term" value="P:SRP-dependent cotranslational protein targeting to membrane"/>
    <property type="evidence" value="ECO:0007669"/>
    <property type="project" value="UniProtKB-UniRule"/>
</dbReference>
<keyword evidence="6 7" id="KW-0687">Ribonucleoprotein</keyword>
<dbReference type="EMBL" id="QEAN01000021">
    <property type="protein sequence ID" value="TPX53179.1"/>
    <property type="molecule type" value="Genomic_DNA"/>
</dbReference>
<protein>
    <recommendedName>
        <fullName evidence="7">Signal recognition particle subunit SRP14</fullName>
    </recommendedName>
    <alternativeName>
        <fullName evidence="7">Signal recognition particle 14 kDa protein</fullName>
    </alternativeName>
</protein>
<dbReference type="VEuPathDB" id="FungiDB:SeMB42_g00959"/>
<dbReference type="PANTHER" id="PTHR12013">
    <property type="entry name" value="SIGNAL RECOGNITION PARTICLE 14 KD PROTEIN"/>
    <property type="match status" value="1"/>
</dbReference>
<feature type="compositionally biased region" description="Polar residues" evidence="8">
    <location>
        <begin position="45"/>
        <end position="58"/>
    </location>
</feature>
<evidence type="ECO:0000256" key="1">
    <source>
        <dbReference type="ARBA" id="ARBA00004496"/>
    </source>
</evidence>
<feature type="region of interest" description="Disordered" evidence="8">
    <location>
        <begin position="42"/>
        <end position="61"/>
    </location>
</feature>
<reference evidence="11 12" key="1">
    <citation type="journal article" date="2019" name="Sci. Rep.">
        <title>Comparative genomics of chytrid fungi reveal insights into the obligate biotrophic and pathogenic lifestyle of Synchytrium endobioticum.</title>
        <authorList>
            <person name="van de Vossenberg B.T.L.H."/>
            <person name="Warris S."/>
            <person name="Nguyen H.D.T."/>
            <person name="van Gent-Pelzer M.P.E."/>
            <person name="Joly D.L."/>
            <person name="van de Geest H.C."/>
            <person name="Bonants P.J.M."/>
            <person name="Smith D.S."/>
            <person name="Levesque C.A."/>
            <person name="van der Lee T.A.J."/>
        </authorList>
    </citation>
    <scope>NUCLEOTIDE SEQUENCE [LARGE SCALE GENOMIC DNA]</scope>
    <source>
        <strain evidence="9 12">LEV6574</strain>
        <strain evidence="10 11">MB42</strain>
    </source>
</reference>
<evidence type="ECO:0000313" key="11">
    <source>
        <dbReference type="Proteomes" id="UP000317494"/>
    </source>
</evidence>
<dbReference type="EMBL" id="QEAM01000042">
    <property type="protein sequence ID" value="TPX48975.1"/>
    <property type="molecule type" value="Genomic_DNA"/>
</dbReference>
<evidence type="ECO:0000256" key="2">
    <source>
        <dbReference type="ARBA" id="ARBA00010349"/>
    </source>
</evidence>
<evidence type="ECO:0000313" key="9">
    <source>
        <dbReference type="EMBL" id="TPX48975.1"/>
    </source>
</evidence>
<comment type="function">
    <text evidence="7">Component of the signal recognition particle (SRP) complex, a ribonucleoprotein complex that mediates the cotranslational targeting of secretory and membrane proteins to the endoplasmic reticulum (ER).</text>
</comment>
<evidence type="ECO:0000256" key="6">
    <source>
        <dbReference type="ARBA" id="ARBA00023274"/>
    </source>
</evidence>